<protein>
    <submittedName>
        <fullName evidence="8">Protein FAM49B isoform X1</fullName>
    </submittedName>
</protein>
<keyword evidence="7" id="KW-1185">Reference proteome</keyword>
<reference evidence="6" key="1">
    <citation type="submission" date="2021-01" db="UniProtKB">
        <authorList>
            <consortium name="EnsemblMetazoa"/>
        </authorList>
    </citation>
    <scope>IDENTIFICATION</scope>
    <source>
        <strain evidence="6">DH4</strain>
    </source>
</reference>
<keyword evidence="4" id="KW-0449">Lipoprotein</keyword>
<dbReference type="Pfam" id="PF07159">
    <property type="entry name" value="CYRIA-B_Rac1-bd"/>
    <property type="match status" value="1"/>
</dbReference>
<dbReference type="EnsemblMetazoa" id="XM_006564240">
    <property type="protein sequence ID" value="XP_006564303"/>
    <property type="gene ID" value="LOC550655"/>
</dbReference>
<dbReference type="InterPro" id="IPR039789">
    <property type="entry name" value="CYRI"/>
</dbReference>
<dbReference type="AlphaFoldDB" id="A0A7M7GTL7"/>
<dbReference type="GeneID" id="550655"/>
<accession>A0A7M7GTL7</accession>
<dbReference type="Proteomes" id="UP000005203">
    <property type="component" value="Linkage group LG11"/>
</dbReference>
<gene>
    <name evidence="6" type="primary">550655</name>
    <name evidence="8" type="synonym">LOC550655</name>
</gene>
<evidence type="ECO:0000313" key="6">
    <source>
        <dbReference type="EnsemblMetazoa" id="XP_006564303"/>
    </source>
</evidence>
<evidence type="ECO:0000256" key="2">
    <source>
        <dbReference type="ARBA" id="ARBA00005778"/>
    </source>
</evidence>
<evidence type="ECO:0000259" key="5">
    <source>
        <dbReference type="Pfam" id="PF07159"/>
    </source>
</evidence>
<dbReference type="GO" id="GO:0031267">
    <property type="term" value="F:small GTPase binding"/>
    <property type="evidence" value="ECO:0007669"/>
    <property type="project" value="InterPro"/>
</dbReference>
<dbReference type="KEGG" id="ame:550655"/>
<comment type="similarity">
    <text evidence="2">Belongs to the CYRI family.</text>
</comment>
<comment type="subcellular location">
    <subcellularLocation>
        <location evidence="1">Membrane</location>
        <topology evidence="1">Lipid-anchor</topology>
    </subcellularLocation>
</comment>
<evidence type="ECO:0000313" key="8">
    <source>
        <dbReference type="RefSeq" id="XP_006564303.1"/>
    </source>
</evidence>
<accession>A0A8B6Z330</accession>
<dbReference type="GO" id="GO:0016020">
    <property type="term" value="C:membrane"/>
    <property type="evidence" value="ECO:0007669"/>
    <property type="project" value="UniProtKB-SubCell"/>
</dbReference>
<keyword evidence="3" id="KW-0472">Membrane</keyword>
<feature type="domain" description="CYRIA/CYRIB Rac1 binding" evidence="5">
    <location>
        <begin position="78"/>
        <end position="380"/>
    </location>
</feature>
<dbReference type="RefSeq" id="XP_006564303.1">
    <property type="nucleotide sequence ID" value="XM_006564240.3"/>
</dbReference>
<evidence type="ECO:0000256" key="4">
    <source>
        <dbReference type="ARBA" id="ARBA00023288"/>
    </source>
</evidence>
<dbReference type="OrthoDB" id="60973at2759"/>
<evidence type="ECO:0000256" key="3">
    <source>
        <dbReference type="ARBA" id="ARBA00023136"/>
    </source>
</evidence>
<dbReference type="InterPro" id="IPR009828">
    <property type="entry name" value="CYRIA/CYRIB_Rac1-bd"/>
</dbReference>
<reference evidence="8" key="2">
    <citation type="submission" date="2025-04" db="UniProtKB">
        <authorList>
            <consortium name="RefSeq"/>
        </authorList>
    </citation>
    <scope>IDENTIFICATION</scope>
    <source>
        <strain evidence="8">DH4</strain>
        <tissue evidence="8">Whole body</tissue>
    </source>
</reference>
<organism evidence="6">
    <name type="scientific">Apis mellifera</name>
    <name type="common">Honeybee</name>
    <dbReference type="NCBI Taxonomy" id="7460"/>
    <lineage>
        <taxon>Eukaryota</taxon>
        <taxon>Metazoa</taxon>
        <taxon>Ecdysozoa</taxon>
        <taxon>Arthropoda</taxon>
        <taxon>Hexapoda</taxon>
        <taxon>Insecta</taxon>
        <taxon>Pterygota</taxon>
        <taxon>Neoptera</taxon>
        <taxon>Endopterygota</taxon>
        <taxon>Hymenoptera</taxon>
        <taxon>Apocrita</taxon>
        <taxon>Aculeata</taxon>
        <taxon>Apoidea</taxon>
        <taxon>Anthophila</taxon>
        <taxon>Apidae</taxon>
        <taxon>Apis</taxon>
    </lineage>
</organism>
<dbReference type="GO" id="GO:0030833">
    <property type="term" value="P:regulation of actin filament polymerization"/>
    <property type="evidence" value="ECO:0007669"/>
    <property type="project" value="InterPro"/>
</dbReference>
<evidence type="ECO:0000313" key="7">
    <source>
        <dbReference type="Proteomes" id="UP000005203"/>
    </source>
</evidence>
<dbReference type="PANTHER" id="PTHR12422">
    <property type="entry name" value="GH09096P"/>
    <property type="match status" value="1"/>
</dbReference>
<dbReference type="OMA" id="EYRSRFN"/>
<proteinExistence type="inferred from homology"/>
<name>A0A7M7GTL7_APIME</name>
<evidence type="ECO:0000256" key="1">
    <source>
        <dbReference type="ARBA" id="ARBA00004635"/>
    </source>
</evidence>
<sequence length="385" mass="43564">MTVVALGSRILVDHPRPSTCTCQRHVFAFSNATTPTLLHDAFRVVNNTVKRNLRPKMGKLLSLLARDESTCCTPQKYDVFLDFENAQPSDIERETFEAVQRVLKNSESILEEIQCYKGAGKEIREAISAPTEECQRKAYLTVAPLVAKLKRFYEFSLELEKVVPKILGQLCSGNLSPTQHLETQQALVKQLAEILEFVLKFDEHKMKTPAIQNDFSYYRRTLTRASLARQESAEKDLVVGNELANRMSLFYAHATPMLRVLSHATITFLMDNEDVARENITETLGTMAKVCLRMLENPNLLAQFQREETQLFVLRVMVGLVILYDHVHPQGAFVKGSNVDVKGCVKLLKDQPPCKSEGLLNALRYTTKHLNEENTPKNIKNLLAA</sequence>